<dbReference type="InterPro" id="IPR016181">
    <property type="entry name" value="Acyl_CoA_acyltransferase"/>
</dbReference>
<sequence length="200" mass="23734">MRNKWITDYKVILNRHLSDYYIHYDWLVEEQKPLTRKKIHIPFFPYKVLSCGNTKLYLYRNPLKLRVKDGWIELSNLIDEDINLVGSILLGDTQIGSIDKLSHDGECTSLETIFIEPQYRGKCYGTDIIKLLLNYTKNRGSKKFIIREIITEQEGLEYTHNPYIFRKIAQSLVIKKFIKSFYFNCNTLDSRRLNLVMELV</sequence>
<dbReference type="AlphaFoldDB" id="A0A0F9F2H0"/>
<name>A0A0F9F2H0_9ZZZZ</name>
<dbReference type="Pfam" id="PF00583">
    <property type="entry name" value="Acetyltransf_1"/>
    <property type="match status" value="1"/>
</dbReference>
<feature type="domain" description="N-acetyltransferase" evidence="1">
    <location>
        <begin position="83"/>
        <end position="144"/>
    </location>
</feature>
<proteinExistence type="predicted"/>
<organism evidence="2">
    <name type="scientific">marine sediment metagenome</name>
    <dbReference type="NCBI Taxonomy" id="412755"/>
    <lineage>
        <taxon>unclassified sequences</taxon>
        <taxon>metagenomes</taxon>
        <taxon>ecological metagenomes</taxon>
    </lineage>
</organism>
<protein>
    <recommendedName>
        <fullName evidence="1">N-acetyltransferase domain-containing protein</fullName>
    </recommendedName>
</protein>
<dbReference type="InterPro" id="IPR000182">
    <property type="entry name" value="GNAT_dom"/>
</dbReference>
<dbReference type="Gene3D" id="3.40.630.30">
    <property type="match status" value="1"/>
</dbReference>
<dbReference type="GO" id="GO:0016747">
    <property type="term" value="F:acyltransferase activity, transferring groups other than amino-acyl groups"/>
    <property type="evidence" value="ECO:0007669"/>
    <property type="project" value="InterPro"/>
</dbReference>
<dbReference type="EMBL" id="LAZR01032253">
    <property type="protein sequence ID" value="KKL51435.1"/>
    <property type="molecule type" value="Genomic_DNA"/>
</dbReference>
<evidence type="ECO:0000313" key="2">
    <source>
        <dbReference type="EMBL" id="KKL51435.1"/>
    </source>
</evidence>
<dbReference type="SUPFAM" id="SSF55729">
    <property type="entry name" value="Acyl-CoA N-acyltransferases (Nat)"/>
    <property type="match status" value="1"/>
</dbReference>
<accession>A0A0F9F2H0</accession>
<evidence type="ECO:0000259" key="1">
    <source>
        <dbReference type="Pfam" id="PF00583"/>
    </source>
</evidence>
<reference evidence="2" key="1">
    <citation type="journal article" date="2015" name="Nature">
        <title>Complex archaea that bridge the gap between prokaryotes and eukaryotes.</title>
        <authorList>
            <person name="Spang A."/>
            <person name="Saw J.H."/>
            <person name="Jorgensen S.L."/>
            <person name="Zaremba-Niedzwiedzka K."/>
            <person name="Martijn J."/>
            <person name="Lind A.E."/>
            <person name="van Eijk R."/>
            <person name="Schleper C."/>
            <person name="Guy L."/>
            <person name="Ettema T.J."/>
        </authorList>
    </citation>
    <scope>NUCLEOTIDE SEQUENCE</scope>
</reference>
<gene>
    <name evidence="2" type="ORF">LCGC14_2295510</name>
</gene>
<comment type="caution">
    <text evidence="2">The sequence shown here is derived from an EMBL/GenBank/DDBJ whole genome shotgun (WGS) entry which is preliminary data.</text>
</comment>